<dbReference type="AlphaFoldDB" id="A0A5B0LIG7"/>
<reference evidence="2 3" key="1">
    <citation type="submission" date="2019-05" db="EMBL/GenBank/DDBJ databases">
        <title>Emergence of the Ug99 lineage of the wheat stem rust pathogen through somatic hybridization.</title>
        <authorList>
            <person name="Li F."/>
            <person name="Upadhyaya N.M."/>
            <person name="Sperschneider J."/>
            <person name="Matny O."/>
            <person name="Nguyen-Phuc H."/>
            <person name="Mago R."/>
            <person name="Raley C."/>
            <person name="Miller M.E."/>
            <person name="Silverstein K.A.T."/>
            <person name="Henningsen E."/>
            <person name="Hirsch C.D."/>
            <person name="Visser B."/>
            <person name="Pretorius Z.A."/>
            <person name="Steffenson B.J."/>
            <person name="Schwessinger B."/>
            <person name="Dodds P.N."/>
            <person name="Figueroa M."/>
        </authorList>
    </citation>
    <scope>NUCLEOTIDE SEQUENCE [LARGE SCALE GENOMIC DNA]</scope>
    <source>
        <strain evidence="2">21-0</strain>
    </source>
</reference>
<keyword evidence="3" id="KW-1185">Reference proteome</keyword>
<dbReference type="EMBL" id="VSWC01000202">
    <property type="protein sequence ID" value="KAA1063896.1"/>
    <property type="molecule type" value="Genomic_DNA"/>
</dbReference>
<sequence length="98" mass="11239">MSTAIHLLASTFPSDLHQGEYGPVLGSQSDRPTFNFRDQNQHHRRLQGDQQASKASKAINRRLSKANRLCSYFRNGRGFKVIPLALPLFILIIRRDQY</sequence>
<protein>
    <submittedName>
        <fullName evidence="2">Uncharacterized protein</fullName>
    </submittedName>
</protein>
<organism evidence="2 3">
    <name type="scientific">Puccinia graminis f. sp. tritici</name>
    <dbReference type="NCBI Taxonomy" id="56615"/>
    <lineage>
        <taxon>Eukaryota</taxon>
        <taxon>Fungi</taxon>
        <taxon>Dikarya</taxon>
        <taxon>Basidiomycota</taxon>
        <taxon>Pucciniomycotina</taxon>
        <taxon>Pucciniomycetes</taxon>
        <taxon>Pucciniales</taxon>
        <taxon>Pucciniaceae</taxon>
        <taxon>Puccinia</taxon>
    </lineage>
</organism>
<feature type="region of interest" description="Disordered" evidence="1">
    <location>
        <begin position="15"/>
        <end position="55"/>
    </location>
</feature>
<dbReference type="Proteomes" id="UP000324748">
    <property type="component" value="Unassembled WGS sequence"/>
</dbReference>
<proteinExistence type="predicted"/>
<comment type="caution">
    <text evidence="2">The sequence shown here is derived from an EMBL/GenBank/DDBJ whole genome shotgun (WGS) entry which is preliminary data.</text>
</comment>
<feature type="compositionally biased region" description="Polar residues" evidence="1">
    <location>
        <begin position="26"/>
        <end position="38"/>
    </location>
</feature>
<name>A0A5B0LIG7_PUCGR</name>
<evidence type="ECO:0000313" key="3">
    <source>
        <dbReference type="Proteomes" id="UP000324748"/>
    </source>
</evidence>
<accession>A0A5B0LIG7</accession>
<evidence type="ECO:0000256" key="1">
    <source>
        <dbReference type="SAM" id="MobiDB-lite"/>
    </source>
</evidence>
<evidence type="ECO:0000313" key="2">
    <source>
        <dbReference type="EMBL" id="KAA1063896.1"/>
    </source>
</evidence>
<gene>
    <name evidence="2" type="ORF">PGT21_000410</name>
</gene>